<evidence type="ECO:0000259" key="1">
    <source>
        <dbReference type="Pfam" id="PF24764"/>
    </source>
</evidence>
<reference evidence="2 3" key="1">
    <citation type="submission" date="2022-12" db="EMBL/GenBank/DDBJ databases">
        <title>Chromosome-level genome of Tegillarca granosa.</title>
        <authorList>
            <person name="Kim J."/>
        </authorList>
    </citation>
    <scope>NUCLEOTIDE SEQUENCE [LARGE SCALE GENOMIC DNA]</scope>
    <source>
        <strain evidence="2">Teg-2019</strain>
        <tissue evidence="2">Adductor muscle</tissue>
    </source>
</reference>
<protein>
    <recommendedName>
        <fullName evidence="1">Integrase core domain-containing protein</fullName>
    </recommendedName>
</protein>
<organism evidence="2 3">
    <name type="scientific">Tegillarca granosa</name>
    <name type="common">Malaysian cockle</name>
    <name type="synonym">Anadara granosa</name>
    <dbReference type="NCBI Taxonomy" id="220873"/>
    <lineage>
        <taxon>Eukaryota</taxon>
        <taxon>Metazoa</taxon>
        <taxon>Spiralia</taxon>
        <taxon>Lophotrochozoa</taxon>
        <taxon>Mollusca</taxon>
        <taxon>Bivalvia</taxon>
        <taxon>Autobranchia</taxon>
        <taxon>Pteriomorphia</taxon>
        <taxon>Arcoida</taxon>
        <taxon>Arcoidea</taxon>
        <taxon>Arcidae</taxon>
        <taxon>Tegillarca</taxon>
    </lineage>
</organism>
<dbReference type="PANTHER" id="PTHR46791">
    <property type="entry name" value="EXPRESSED PROTEIN"/>
    <property type="match status" value="1"/>
</dbReference>
<proteinExistence type="predicted"/>
<dbReference type="InterPro" id="IPR058913">
    <property type="entry name" value="Integrase_dom_put"/>
</dbReference>
<dbReference type="EMBL" id="JARBDR010000919">
    <property type="protein sequence ID" value="KAJ8300624.1"/>
    <property type="molecule type" value="Genomic_DNA"/>
</dbReference>
<name>A0ABQ9E5J7_TEGGR</name>
<gene>
    <name evidence="2" type="ORF">KUTeg_022143</name>
</gene>
<dbReference type="PANTHER" id="PTHR46791:SF13">
    <property type="entry name" value="CLR5 DOMAIN-CONTAINING PROTEIN"/>
    <property type="match status" value="1"/>
</dbReference>
<dbReference type="Pfam" id="PF24764">
    <property type="entry name" value="rva_4"/>
    <property type="match status" value="1"/>
</dbReference>
<accession>A0ABQ9E5J7</accession>
<evidence type="ECO:0000313" key="2">
    <source>
        <dbReference type="EMBL" id="KAJ8300624.1"/>
    </source>
</evidence>
<feature type="domain" description="Integrase core" evidence="1">
    <location>
        <begin position="2"/>
        <end position="141"/>
    </location>
</feature>
<dbReference type="Proteomes" id="UP001217089">
    <property type="component" value="Unassembled WGS sequence"/>
</dbReference>
<keyword evidence="3" id="KW-1185">Reference proteome</keyword>
<evidence type="ECO:0000313" key="3">
    <source>
        <dbReference type="Proteomes" id="UP001217089"/>
    </source>
</evidence>
<comment type="caution">
    <text evidence="2">The sequence shown here is derived from an EMBL/GenBank/DDBJ whole genome shotgun (WGS) entry which is preliminary data.</text>
</comment>
<sequence length="152" mass="18101">MIWLNAYNTNNNPQIICGYYLEALKQYSGCSRFVHADYGIEIWHVKNFQKFLMRHLQDGERSYIDGTSSANHRIESCWSYLRRQHLHFWIEAFRELLDNGNFSGNFIDKNLIQFCFTAIIQNELDLSIRMWINHNIRCSSNPRVPHGRPDNM</sequence>